<dbReference type="Proteomes" id="UP000029870">
    <property type="component" value="Unassembled WGS sequence"/>
</dbReference>
<evidence type="ECO:0000313" key="2">
    <source>
        <dbReference type="EMBL" id="TLE05795.1"/>
    </source>
</evidence>
<reference evidence="2 3" key="1">
    <citation type="journal article" date="2014" name="Genome Announc.">
        <title>Draft genome sequences of eight enterohepatic helicobacter species isolated from both laboratory and wild rodents.</title>
        <authorList>
            <person name="Sheh A."/>
            <person name="Shen Z."/>
            <person name="Fox J.G."/>
        </authorList>
    </citation>
    <scope>NUCLEOTIDE SEQUENCE [LARGE SCALE GENOMIC DNA]</scope>
    <source>
        <strain evidence="2 3">Missouri</strain>
    </source>
</reference>
<name>A0A6D2CDK2_9HELI</name>
<evidence type="ECO:0000256" key="1">
    <source>
        <dbReference type="SAM" id="Phobius"/>
    </source>
</evidence>
<comment type="caution">
    <text evidence="2">The sequence shown here is derived from an EMBL/GenBank/DDBJ whole genome shotgun (WGS) entry which is preliminary data.</text>
</comment>
<dbReference type="EMBL" id="JRPH02000005">
    <property type="protein sequence ID" value="TLE05795.1"/>
    <property type="molecule type" value="Genomic_DNA"/>
</dbReference>
<accession>A0A6D2CDK2</accession>
<organism evidence="2 3">
    <name type="scientific">Helicobacter bilis</name>
    <dbReference type="NCBI Taxonomy" id="37372"/>
    <lineage>
        <taxon>Bacteria</taxon>
        <taxon>Pseudomonadati</taxon>
        <taxon>Campylobacterota</taxon>
        <taxon>Epsilonproteobacteria</taxon>
        <taxon>Campylobacterales</taxon>
        <taxon>Helicobacteraceae</taxon>
        <taxon>Helicobacter</taxon>
    </lineage>
</organism>
<proteinExistence type="predicted"/>
<keyword evidence="1" id="KW-0812">Transmembrane</keyword>
<sequence length="130" mass="15307">MNKLSEKVMKDFLKTKSVEQIHFDKLQEKGLISEYENIVLNTAENFYNNPIKWLFKYIFIAIKNGFVNFLKYLFVGMGSILFAPLSIFKSLNGDGLVEIWKAFKTARFYVKYKDEIKKAIQNLEKDKECN</sequence>
<evidence type="ECO:0000313" key="3">
    <source>
        <dbReference type="Proteomes" id="UP000029870"/>
    </source>
</evidence>
<keyword evidence="1" id="KW-1133">Transmembrane helix</keyword>
<dbReference type="GeneID" id="60657302"/>
<feature type="transmembrane region" description="Helical" evidence="1">
    <location>
        <begin position="69"/>
        <end position="88"/>
    </location>
</feature>
<dbReference type="RefSeq" id="WP_004088381.1">
    <property type="nucleotide sequence ID" value="NZ_JAERIZ010000049.1"/>
</dbReference>
<gene>
    <name evidence="2" type="ORF">LS77_002470</name>
</gene>
<keyword evidence="1" id="KW-0472">Membrane</keyword>
<dbReference type="AlphaFoldDB" id="A0A6D2CDK2"/>
<protein>
    <submittedName>
        <fullName evidence="2">Uncharacterized protein</fullName>
    </submittedName>
</protein>